<evidence type="ECO:0000313" key="3">
    <source>
        <dbReference type="EMBL" id="MDG3014974.1"/>
    </source>
</evidence>
<keyword evidence="4" id="KW-1185">Reference proteome</keyword>
<keyword evidence="1" id="KW-1133">Transmembrane helix</keyword>
<dbReference type="Proteomes" id="UP001152755">
    <property type="component" value="Unassembled WGS sequence"/>
</dbReference>
<name>A0A9X4RDQ8_9ACTN</name>
<keyword evidence="1" id="KW-0812">Transmembrane</keyword>
<sequence>MSALPRHHGWSVPRVVPLLGGAVALGGLALGRRHPRWRALSAFAGANLVLYGTVGWCPASLLMERAGLPRTCPAAESA</sequence>
<protein>
    <submittedName>
        <fullName evidence="3">DUF2892 domain-containing protein</fullName>
    </submittedName>
</protein>
<evidence type="ECO:0000259" key="2">
    <source>
        <dbReference type="Pfam" id="PF11127"/>
    </source>
</evidence>
<dbReference type="Pfam" id="PF11127">
    <property type="entry name" value="YgaP-like_TM"/>
    <property type="match status" value="1"/>
</dbReference>
<dbReference type="RefSeq" id="WP_277833937.1">
    <property type="nucleotide sequence ID" value="NZ_JAAIVF010000005.1"/>
</dbReference>
<keyword evidence="1" id="KW-0472">Membrane</keyword>
<dbReference type="Gene3D" id="6.10.140.1340">
    <property type="match status" value="1"/>
</dbReference>
<accession>A0A9X4RDQ8</accession>
<dbReference type="AlphaFoldDB" id="A0A9X4RDQ8"/>
<proteinExistence type="predicted"/>
<feature type="transmembrane region" description="Helical" evidence="1">
    <location>
        <begin position="12"/>
        <end position="31"/>
    </location>
</feature>
<gene>
    <name evidence="3" type="ORF">NVS88_10440</name>
</gene>
<reference evidence="3" key="1">
    <citation type="submission" date="2022-08" db="EMBL/GenBank/DDBJ databases">
        <title>Genome analysis of Corynebacteriales strain.</title>
        <authorList>
            <person name="Lee S.D."/>
        </authorList>
    </citation>
    <scope>NUCLEOTIDE SEQUENCE</scope>
    <source>
        <strain evidence="3">D3-21</strain>
    </source>
</reference>
<organism evidence="3 4">
    <name type="scientific">Speluncibacter jeojiensis</name>
    <dbReference type="NCBI Taxonomy" id="2710754"/>
    <lineage>
        <taxon>Bacteria</taxon>
        <taxon>Bacillati</taxon>
        <taxon>Actinomycetota</taxon>
        <taxon>Actinomycetes</taxon>
        <taxon>Mycobacteriales</taxon>
        <taxon>Speluncibacteraceae</taxon>
        <taxon>Speluncibacter</taxon>
    </lineage>
</organism>
<dbReference type="InterPro" id="IPR021309">
    <property type="entry name" value="YgaP-like_TM"/>
</dbReference>
<evidence type="ECO:0000313" key="4">
    <source>
        <dbReference type="Proteomes" id="UP001152755"/>
    </source>
</evidence>
<comment type="caution">
    <text evidence="3">The sequence shown here is derived from an EMBL/GenBank/DDBJ whole genome shotgun (WGS) entry which is preliminary data.</text>
</comment>
<evidence type="ECO:0000256" key="1">
    <source>
        <dbReference type="SAM" id="Phobius"/>
    </source>
</evidence>
<dbReference type="EMBL" id="JANRHA010000006">
    <property type="protein sequence ID" value="MDG3014974.1"/>
    <property type="molecule type" value="Genomic_DNA"/>
</dbReference>
<feature type="domain" description="Inner membrane protein YgaP-like transmembrane" evidence="2">
    <location>
        <begin position="14"/>
        <end position="64"/>
    </location>
</feature>